<organism evidence="2 3">
    <name type="scientific">Haematococcus lacustris</name>
    <name type="common">Green alga</name>
    <name type="synonym">Haematococcus pluvialis</name>
    <dbReference type="NCBI Taxonomy" id="44745"/>
    <lineage>
        <taxon>Eukaryota</taxon>
        <taxon>Viridiplantae</taxon>
        <taxon>Chlorophyta</taxon>
        <taxon>core chlorophytes</taxon>
        <taxon>Chlorophyceae</taxon>
        <taxon>CS clade</taxon>
        <taxon>Chlamydomonadales</taxon>
        <taxon>Haematococcaceae</taxon>
        <taxon>Haematococcus</taxon>
    </lineage>
</organism>
<comment type="caution">
    <text evidence="2">The sequence shown here is derived from an EMBL/GenBank/DDBJ whole genome shotgun (WGS) entry which is preliminary data.</text>
</comment>
<feature type="non-terminal residue" evidence="2">
    <location>
        <position position="1"/>
    </location>
</feature>
<evidence type="ECO:0000259" key="1">
    <source>
        <dbReference type="Pfam" id="PF23163"/>
    </source>
</evidence>
<sequence length="78" mass="8290">LATAVTCAATCRTGPCRRLLYYLADWDPPAALLAAKASPSTEAGLQPGDLVEFERDNKAVLGLVTQADGKAKHFVMDQ</sequence>
<dbReference type="InterPro" id="IPR056403">
    <property type="entry name" value="RNase_II_barrel"/>
</dbReference>
<evidence type="ECO:0000313" key="2">
    <source>
        <dbReference type="EMBL" id="GFH27674.1"/>
    </source>
</evidence>
<protein>
    <recommendedName>
        <fullName evidence="1">Ribonuclease II-like barrel domain-containing protein</fullName>
    </recommendedName>
</protein>
<dbReference type="EMBL" id="BLLF01003571">
    <property type="protein sequence ID" value="GFH27674.1"/>
    <property type="molecule type" value="Genomic_DNA"/>
</dbReference>
<feature type="non-terminal residue" evidence="2">
    <location>
        <position position="78"/>
    </location>
</feature>
<gene>
    <name evidence="2" type="ORF">HaLaN_26037</name>
</gene>
<accession>A0A6A0A5A4</accession>
<keyword evidence="3" id="KW-1185">Reference proteome</keyword>
<dbReference type="AlphaFoldDB" id="A0A6A0A5A4"/>
<reference evidence="2 3" key="1">
    <citation type="submission" date="2020-02" db="EMBL/GenBank/DDBJ databases">
        <title>Draft genome sequence of Haematococcus lacustris strain NIES-144.</title>
        <authorList>
            <person name="Morimoto D."/>
            <person name="Nakagawa S."/>
            <person name="Yoshida T."/>
            <person name="Sawayama S."/>
        </authorList>
    </citation>
    <scope>NUCLEOTIDE SEQUENCE [LARGE SCALE GENOMIC DNA]</scope>
    <source>
        <strain evidence="2 3">NIES-144</strain>
    </source>
</reference>
<feature type="domain" description="Ribonuclease II-like barrel" evidence="1">
    <location>
        <begin position="45"/>
        <end position="78"/>
    </location>
</feature>
<dbReference type="Pfam" id="PF23163">
    <property type="entry name" value="CSD_RNase_II"/>
    <property type="match status" value="1"/>
</dbReference>
<name>A0A6A0A5A4_HAELA</name>
<proteinExistence type="predicted"/>
<evidence type="ECO:0000313" key="3">
    <source>
        <dbReference type="Proteomes" id="UP000485058"/>
    </source>
</evidence>
<dbReference type="Proteomes" id="UP000485058">
    <property type="component" value="Unassembled WGS sequence"/>
</dbReference>